<gene>
    <name evidence="1" type="ORF">QR79_19245</name>
</gene>
<dbReference type="EMBL" id="JTHG01000184">
    <property type="protein sequence ID" value="KMO19666.1"/>
    <property type="molecule type" value="Genomic_DNA"/>
</dbReference>
<keyword evidence="2" id="KW-1185">Reference proteome</keyword>
<proteinExistence type="predicted"/>
<evidence type="ECO:0000313" key="2">
    <source>
        <dbReference type="Proteomes" id="UP000036471"/>
    </source>
</evidence>
<organism evidence="1 2">
    <name type="scientific">Methylobacterium indicum</name>
    <dbReference type="NCBI Taxonomy" id="1775910"/>
    <lineage>
        <taxon>Bacteria</taxon>
        <taxon>Pseudomonadati</taxon>
        <taxon>Pseudomonadota</taxon>
        <taxon>Alphaproteobacteria</taxon>
        <taxon>Hyphomicrobiales</taxon>
        <taxon>Methylobacteriaceae</taxon>
        <taxon>Methylobacterium</taxon>
    </lineage>
</organism>
<accession>A0ABR5H603</accession>
<dbReference type="RefSeq" id="WP_048425555.1">
    <property type="nucleotide sequence ID" value="NZ_JTHF01000006.1"/>
</dbReference>
<reference evidence="1 2" key="1">
    <citation type="submission" date="2014-11" db="EMBL/GenBank/DDBJ databases">
        <title>Comparative genomics of Methylobacterium species.</title>
        <authorList>
            <person name="Chaudhry V."/>
            <person name="Patil P.B."/>
        </authorList>
    </citation>
    <scope>NUCLEOTIDE SEQUENCE [LARGE SCALE GENOMIC DNA]</scope>
    <source>
        <strain evidence="1 2">SE3.6</strain>
    </source>
</reference>
<comment type="caution">
    <text evidence="1">The sequence shown here is derived from an EMBL/GenBank/DDBJ whole genome shotgun (WGS) entry which is preliminary data.</text>
</comment>
<name>A0ABR5H603_9HYPH</name>
<sequence>MSETEPHTFQATEWLEIAQEVSRNHGFGPLAQAAPEHWQKVLACLRDRMRLKGVTPPFGWCKEIAEQASRGQQ</sequence>
<protein>
    <submittedName>
        <fullName evidence="1">Uncharacterized protein</fullName>
    </submittedName>
</protein>
<evidence type="ECO:0000313" key="1">
    <source>
        <dbReference type="EMBL" id="KMO19666.1"/>
    </source>
</evidence>
<dbReference type="Proteomes" id="UP000036471">
    <property type="component" value="Unassembled WGS sequence"/>
</dbReference>